<keyword evidence="3" id="KW-1185">Reference proteome</keyword>
<organism evidence="2 3">
    <name type="scientific">Thermus arciformis</name>
    <dbReference type="NCBI Taxonomy" id="482827"/>
    <lineage>
        <taxon>Bacteria</taxon>
        <taxon>Thermotogati</taxon>
        <taxon>Deinococcota</taxon>
        <taxon>Deinococci</taxon>
        <taxon>Thermales</taxon>
        <taxon>Thermaceae</taxon>
        <taxon>Thermus</taxon>
    </lineage>
</organism>
<dbReference type="RefSeq" id="WP_093007002.1">
    <property type="nucleotide sequence ID" value="NZ_FNBC01000014.1"/>
</dbReference>
<name>A0A1G7GHQ4_9DEIN</name>
<keyword evidence="1" id="KW-1133">Transmembrane helix</keyword>
<sequence length="96" mass="10384">MNGGDVAFKAGDVVFTVPRSMFRADVNGVVQVGEHQVPAKVIYAAWAVGVDEGVKAGVVLGAGLSLVLVLGVLFLLRAVNAWRERRRWTPLDRVLR</sequence>
<gene>
    <name evidence="2" type="ORF">SAMN04488243_11424</name>
</gene>
<evidence type="ECO:0000313" key="2">
    <source>
        <dbReference type="EMBL" id="SDE87549.1"/>
    </source>
</evidence>
<dbReference type="AlphaFoldDB" id="A0A1G7GHQ4"/>
<keyword evidence="1" id="KW-0812">Transmembrane</keyword>
<evidence type="ECO:0000313" key="3">
    <source>
        <dbReference type="Proteomes" id="UP000199446"/>
    </source>
</evidence>
<proteinExistence type="predicted"/>
<protein>
    <submittedName>
        <fullName evidence="2">Uncharacterized protein</fullName>
    </submittedName>
</protein>
<accession>A0A1G7GHQ4</accession>
<reference evidence="3" key="1">
    <citation type="submission" date="2016-10" db="EMBL/GenBank/DDBJ databases">
        <authorList>
            <person name="Varghese N."/>
            <person name="Submissions S."/>
        </authorList>
    </citation>
    <scope>NUCLEOTIDE SEQUENCE [LARGE SCALE GENOMIC DNA]</scope>
    <source>
        <strain evidence="3">CGMCC 1.6992</strain>
    </source>
</reference>
<keyword evidence="1" id="KW-0472">Membrane</keyword>
<dbReference type="STRING" id="482827.SAMN04488243_11424"/>
<dbReference type="Proteomes" id="UP000199446">
    <property type="component" value="Unassembled WGS sequence"/>
</dbReference>
<dbReference type="EMBL" id="FNBC01000014">
    <property type="protein sequence ID" value="SDE87549.1"/>
    <property type="molecule type" value="Genomic_DNA"/>
</dbReference>
<feature type="transmembrane region" description="Helical" evidence="1">
    <location>
        <begin position="56"/>
        <end position="76"/>
    </location>
</feature>
<evidence type="ECO:0000256" key="1">
    <source>
        <dbReference type="SAM" id="Phobius"/>
    </source>
</evidence>
<dbReference type="OrthoDB" id="33025at2"/>